<feature type="region of interest" description="Disordered" evidence="3">
    <location>
        <begin position="1"/>
        <end position="26"/>
    </location>
</feature>
<evidence type="ECO:0000256" key="2">
    <source>
        <dbReference type="RuleBase" id="RU000682"/>
    </source>
</evidence>
<dbReference type="Proteomes" id="UP000271241">
    <property type="component" value="Unassembled WGS sequence"/>
</dbReference>
<feature type="region of interest" description="Disordered" evidence="3">
    <location>
        <begin position="119"/>
        <end position="189"/>
    </location>
</feature>
<dbReference type="Gene3D" id="1.10.10.60">
    <property type="entry name" value="Homeodomain-like"/>
    <property type="match status" value="1"/>
</dbReference>
<feature type="region of interest" description="Disordered" evidence="3">
    <location>
        <begin position="502"/>
        <end position="523"/>
    </location>
</feature>
<dbReference type="GO" id="GO:0005634">
    <property type="term" value="C:nucleus"/>
    <property type="evidence" value="ECO:0007669"/>
    <property type="project" value="UniProtKB-SubCell"/>
</dbReference>
<dbReference type="AlphaFoldDB" id="A0A4P9XS17"/>
<comment type="subcellular location">
    <subcellularLocation>
        <location evidence="1 2">Nucleus</location>
    </subcellularLocation>
</comment>
<feature type="region of interest" description="Disordered" evidence="3">
    <location>
        <begin position="254"/>
        <end position="327"/>
    </location>
</feature>
<dbReference type="SUPFAM" id="SSF46689">
    <property type="entry name" value="Homeodomain-like"/>
    <property type="match status" value="1"/>
</dbReference>
<dbReference type="InterPro" id="IPR001356">
    <property type="entry name" value="HD"/>
</dbReference>
<accession>A0A4P9XS17</accession>
<evidence type="ECO:0000313" key="5">
    <source>
        <dbReference type="EMBL" id="RKP08914.1"/>
    </source>
</evidence>
<dbReference type="Pfam" id="PF00046">
    <property type="entry name" value="Homeodomain"/>
    <property type="match status" value="1"/>
</dbReference>
<evidence type="ECO:0000256" key="1">
    <source>
        <dbReference type="PROSITE-ProRule" id="PRU00108"/>
    </source>
</evidence>
<evidence type="ECO:0000313" key="6">
    <source>
        <dbReference type="Proteomes" id="UP000271241"/>
    </source>
</evidence>
<dbReference type="CDD" id="cd00086">
    <property type="entry name" value="homeodomain"/>
    <property type="match status" value="1"/>
</dbReference>
<organism evidence="5 6">
    <name type="scientific">Thamnocephalis sphaerospora</name>
    <dbReference type="NCBI Taxonomy" id="78915"/>
    <lineage>
        <taxon>Eukaryota</taxon>
        <taxon>Fungi</taxon>
        <taxon>Fungi incertae sedis</taxon>
        <taxon>Zoopagomycota</taxon>
        <taxon>Zoopagomycotina</taxon>
        <taxon>Zoopagomycetes</taxon>
        <taxon>Zoopagales</taxon>
        <taxon>Sigmoideomycetaceae</taxon>
        <taxon>Thamnocephalis</taxon>
    </lineage>
</organism>
<feature type="compositionally biased region" description="Polar residues" evidence="3">
    <location>
        <begin position="268"/>
        <end position="295"/>
    </location>
</feature>
<keyword evidence="1 2" id="KW-0238">DNA-binding</keyword>
<dbReference type="SMART" id="SM00389">
    <property type="entry name" value="HOX"/>
    <property type="match status" value="1"/>
</dbReference>
<dbReference type="InterPro" id="IPR009057">
    <property type="entry name" value="Homeodomain-like_sf"/>
</dbReference>
<dbReference type="EMBL" id="KZ992559">
    <property type="protein sequence ID" value="RKP08914.1"/>
    <property type="molecule type" value="Genomic_DNA"/>
</dbReference>
<feature type="DNA-binding region" description="Homeobox" evidence="1">
    <location>
        <begin position="182"/>
        <end position="243"/>
    </location>
</feature>
<dbReference type="OrthoDB" id="5598853at2759"/>
<feature type="compositionally biased region" description="Polar residues" evidence="3">
    <location>
        <begin position="60"/>
        <end position="76"/>
    </location>
</feature>
<sequence length="547" mass="58073">MDDAHMMPSVVASTGSTEAAAELPPPVASTFGHSLLSPLDRTPVSGGCMEPLLAPRPGNGATSENASELAQATKQYSGHPAPSSDMAATSRAKAAQTDGDVAAYSSVRSHGETLLSATTRATSPAQQQLHTPHTPRASSPFSAARESELGVHTPTHASGAKLTRTAASAGDHPAADGTGQRPRRSRENFTSEQLAFLRQLYSSGVTRTSCHLEIQAAANQLGISYDRVKNWINNHNKRLRRLVELNERRRLAEATGLPWPPPRRHTAETPTSPVSHKLTNGGSGSSPSTAMSIDASSYGGLAAGPKRARSVTSEHSYGDRRSQKSPRIEALTTANEIDLLVMHGDEIAGALPVAGQTPLISVVRSCYSAFSSILPQRFIAGRTHPRATRPVPLLAAQLNDPAGMHLHNGVLIFLDAEANADDTGDRKNTFCHALMEVGADGQPRCLYAPKNDSNSEPLGHDDARSFFHDDERMHSSESMLADDHSLRRSFATNDIHVHGAAHEDAGHSEQIASASKQTASQPRASIVVRVMDQAQAPSAANHEVSAA</sequence>
<protein>
    <recommendedName>
        <fullName evidence="4">Homeobox domain-containing protein</fullName>
    </recommendedName>
</protein>
<feature type="compositionally biased region" description="Polar residues" evidence="3">
    <location>
        <begin position="510"/>
        <end position="523"/>
    </location>
</feature>
<feature type="domain" description="Homeobox" evidence="4">
    <location>
        <begin position="180"/>
        <end position="242"/>
    </location>
</feature>
<name>A0A4P9XS17_9FUNG</name>
<evidence type="ECO:0000259" key="4">
    <source>
        <dbReference type="PROSITE" id="PS50071"/>
    </source>
</evidence>
<proteinExistence type="predicted"/>
<feature type="compositionally biased region" description="Polar residues" evidence="3">
    <location>
        <begin position="119"/>
        <end position="141"/>
    </location>
</feature>
<reference evidence="6" key="1">
    <citation type="journal article" date="2018" name="Nat. Microbiol.">
        <title>Leveraging single-cell genomics to expand the fungal tree of life.</title>
        <authorList>
            <person name="Ahrendt S.R."/>
            <person name="Quandt C.A."/>
            <person name="Ciobanu D."/>
            <person name="Clum A."/>
            <person name="Salamov A."/>
            <person name="Andreopoulos B."/>
            <person name="Cheng J.F."/>
            <person name="Woyke T."/>
            <person name="Pelin A."/>
            <person name="Henrissat B."/>
            <person name="Reynolds N.K."/>
            <person name="Benny G.L."/>
            <person name="Smith M.E."/>
            <person name="James T.Y."/>
            <person name="Grigoriev I.V."/>
        </authorList>
    </citation>
    <scope>NUCLEOTIDE SEQUENCE [LARGE SCALE GENOMIC DNA]</scope>
    <source>
        <strain evidence="6">RSA 1356</strain>
    </source>
</reference>
<keyword evidence="6" id="KW-1185">Reference proteome</keyword>
<dbReference type="GO" id="GO:0003677">
    <property type="term" value="F:DNA binding"/>
    <property type="evidence" value="ECO:0007669"/>
    <property type="project" value="UniProtKB-UniRule"/>
</dbReference>
<keyword evidence="1 2" id="KW-0539">Nucleus</keyword>
<keyword evidence="1 2" id="KW-0371">Homeobox</keyword>
<gene>
    <name evidence="5" type="ORF">THASP1DRAFT_29302</name>
</gene>
<feature type="region of interest" description="Disordered" evidence="3">
    <location>
        <begin position="42"/>
        <end position="94"/>
    </location>
</feature>
<evidence type="ECO:0000256" key="3">
    <source>
        <dbReference type="SAM" id="MobiDB-lite"/>
    </source>
</evidence>
<dbReference type="PROSITE" id="PS50071">
    <property type="entry name" value="HOMEOBOX_2"/>
    <property type="match status" value="1"/>
</dbReference>